<name>A0A0M8ZQZ5_9HYME</name>
<sequence length="91" mass="10669">MKHILNTSYVLCYITGSKHSRVRVSVIIYYDVKVCTHRYDKRNSKILGQSDKPQTSNTERLLPFQIVSLIFLYFLSHSKCSNKCLPVQMQR</sequence>
<accession>A0A0M8ZQZ5</accession>
<evidence type="ECO:0000313" key="1">
    <source>
        <dbReference type="EMBL" id="KOX69157.1"/>
    </source>
</evidence>
<reference evidence="1 2" key="1">
    <citation type="submission" date="2015-07" db="EMBL/GenBank/DDBJ databases">
        <title>The genome of Melipona quadrifasciata.</title>
        <authorList>
            <person name="Pan H."/>
            <person name="Kapheim K."/>
        </authorList>
    </citation>
    <scope>NUCLEOTIDE SEQUENCE [LARGE SCALE GENOMIC DNA]</scope>
    <source>
        <strain evidence="1">0111107301</strain>
        <tissue evidence="1">Whole body</tissue>
    </source>
</reference>
<keyword evidence="2" id="KW-1185">Reference proteome</keyword>
<proteinExistence type="predicted"/>
<dbReference type="Proteomes" id="UP000053105">
    <property type="component" value="Unassembled WGS sequence"/>
</dbReference>
<evidence type="ECO:0000313" key="2">
    <source>
        <dbReference type="Proteomes" id="UP000053105"/>
    </source>
</evidence>
<dbReference type="AlphaFoldDB" id="A0A0M8ZQZ5"/>
<dbReference type="EMBL" id="KQ435898">
    <property type="protein sequence ID" value="KOX69157.1"/>
    <property type="molecule type" value="Genomic_DNA"/>
</dbReference>
<gene>
    <name evidence="1" type="ORF">WN51_06310</name>
</gene>
<organism evidence="1 2">
    <name type="scientific">Melipona quadrifasciata</name>
    <dbReference type="NCBI Taxonomy" id="166423"/>
    <lineage>
        <taxon>Eukaryota</taxon>
        <taxon>Metazoa</taxon>
        <taxon>Ecdysozoa</taxon>
        <taxon>Arthropoda</taxon>
        <taxon>Hexapoda</taxon>
        <taxon>Insecta</taxon>
        <taxon>Pterygota</taxon>
        <taxon>Neoptera</taxon>
        <taxon>Endopterygota</taxon>
        <taxon>Hymenoptera</taxon>
        <taxon>Apocrita</taxon>
        <taxon>Aculeata</taxon>
        <taxon>Apoidea</taxon>
        <taxon>Anthophila</taxon>
        <taxon>Apidae</taxon>
        <taxon>Melipona</taxon>
    </lineage>
</organism>
<protein>
    <submittedName>
        <fullName evidence="1">Uncharacterized protein</fullName>
    </submittedName>
</protein>
<dbReference type="OrthoDB" id="10479837at2759"/>